<feature type="transmembrane region" description="Helical" evidence="1">
    <location>
        <begin position="107"/>
        <end position="129"/>
    </location>
</feature>
<proteinExistence type="predicted"/>
<gene>
    <name evidence="2" type="ORF">GCM10010990_11570</name>
</gene>
<accession>A0A917DSZ0</accession>
<feature type="transmembrane region" description="Helical" evidence="1">
    <location>
        <begin position="78"/>
        <end position="95"/>
    </location>
</feature>
<comment type="caution">
    <text evidence="2">The sequence shown here is derived from an EMBL/GenBank/DDBJ whole genome shotgun (WGS) entry which is preliminary data.</text>
</comment>
<keyword evidence="1" id="KW-0812">Transmembrane</keyword>
<organism evidence="2 3">
    <name type="scientific">Croceicoccus mobilis</name>
    <dbReference type="NCBI Taxonomy" id="1703339"/>
    <lineage>
        <taxon>Bacteria</taxon>
        <taxon>Pseudomonadati</taxon>
        <taxon>Pseudomonadota</taxon>
        <taxon>Alphaproteobacteria</taxon>
        <taxon>Sphingomonadales</taxon>
        <taxon>Erythrobacteraceae</taxon>
        <taxon>Croceicoccus</taxon>
    </lineage>
</organism>
<dbReference type="OrthoDB" id="4966203at2"/>
<reference evidence="2" key="1">
    <citation type="journal article" date="2014" name="Int. J. Syst. Evol. Microbiol.">
        <title>Complete genome sequence of Corynebacterium casei LMG S-19264T (=DSM 44701T), isolated from a smear-ripened cheese.</title>
        <authorList>
            <consortium name="US DOE Joint Genome Institute (JGI-PGF)"/>
            <person name="Walter F."/>
            <person name="Albersmeier A."/>
            <person name="Kalinowski J."/>
            <person name="Ruckert C."/>
        </authorList>
    </citation>
    <scope>NUCLEOTIDE SEQUENCE</scope>
    <source>
        <strain evidence="2">CGMCC 1.15360</strain>
    </source>
</reference>
<dbReference type="Proteomes" id="UP000612349">
    <property type="component" value="Unassembled WGS sequence"/>
</dbReference>
<reference evidence="2" key="2">
    <citation type="submission" date="2020-09" db="EMBL/GenBank/DDBJ databases">
        <authorList>
            <person name="Sun Q."/>
            <person name="Zhou Y."/>
        </authorList>
    </citation>
    <scope>NUCLEOTIDE SEQUENCE</scope>
    <source>
        <strain evidence="2">CGMCC 1.15360</strain>
    </source>
</reference>
<dbReference type="AlphaFoldDB" id="A0A917DSZ0"/>
<feature type="transmembrane region" description="Helical" evidence="1">
    <location>
        <begin position="21"/>
        <end position="41"/>
    </location>
</feature>
<evidence type="ECO:0000256" key="1">
    <source>
        <dbReference type="SAM" id="Phobius"/>
    </source>
</evidence>
<name>A0A917DSZ0_9SPHN</name>
<feature type="transmembrane region" description="Helical" evidence="1">
    <location>
        <begin position="141"/>
        <end position="161"/>
    </location>
</feature>
<feature type="transmembrane region" description="Helical" evidence="1">
    <location>
        <begin position="47"/>
        <end position="66"/>
    </location>
</feature>
<feature type="transmembrane region" description="Helical" evidence="1">
    <location>
        <begin position="191"/>
        <end position="209"/>
    </location>
</feature>
<dbReference type="Pfam" id="PF09997">
    <property type="entry name" value="DUF2238"/>
    <property type="match status" value="1"/>
</dbReference>
<evidence type="ECO:0000313" key="3">
    <source>
        <dbReference type="Proteomes" id="UP000612349"/>
    </source>
</evidence>
<evidence type="ECO:0008006" key="4">
    <source>
        <dbReference type="Google" id="ProtNLM"/>
    </source>
</evidence>
<evidence type="ECO:0000313" key="2">
    <source>
        <dbReference type="EMBL" id="GGD63768.1"/>
    </source>
</evidence>
<keyword evidence="1" id="KW-1133">Transmembrane helix</keyword>
<keyword evidence="1" id="KW-0472">Membrane</keyword>
<protein>
    <recommendedName>
        <fullName evidence="4">DUF2238 domain-containing protein</fullName>
    </recommendedName>
</protein>
<sequence>MTDAAERSESGPPESGPLARRIHLVIVGVMELMMAAELVALAFDQRWMGMFLVIALMIVIGVPAVAPEKLPVFIPAEIQIFVVLFVFATLFLGEVRDYYERFWWWDLVLHTSSGVLLGLLGFLFVYMVNENRLVDVTMRPSFVALFAFFFGVGIGALWEILEFSADQIFGLTMQKPMLGDPSGLTDTMWDLIVDTMGSATVAVMGWGYMHRARRERTDFWLRRFIRRYPHLFGS</sequence>
<keyword evidence="3" id="KW-1185">Reference proteome</keyword>
<dbReference type="InterPro" id="IPR014509">
    <property type="entry name" value="YjdF-like"/>
</dbReference>
<dbReference type="EMBL" id="BMIP01000002">
    <property type="protein sequence ID" value="GGD63768.1"/>
    <property type="molecule type" value="Genomic_DNA"/>
</dbReference>
<dbReference type="RefSeq" id="WP_066776179.1">
    <property type="nucleotide sequence ID" value="NZ_BMIP01000002.1"/>
</dbReference>